<proteinExistence type="predicted"/>
<keyword evidence="2" id="KW-1185">Reference proteome</keyword>
<gene>
    <name evidence="1" type="ORF">FHX73_18121</name>
</gene>
<dbReference type="RefSeq" id="WP_145911543.1">
    <property type="nucleotide sequence ID" value="NZ_BAAAMZ010000022.1"/>
</dbReference>
<protein>
    <submittedName>
        <fullName evidence="1">Uncharacterized protein</fullName>
    </submittedName>
</protein>
<evidence type="ECO:0000313" key="1">
    <source>
        <dbReference type="EMBL" id="TWF71750.1"/>
    </source>
</evidence>
<dbReference type="Proteomes" id="UP000317940">
    <property type="component" value="Unassembled WGS sequence"/>
</dbReference>
<accession>A0A561SA51</accession>
<sequence length="94" mass="10082">MAKKTNPDVVILRAYIVLRPSDGEKISGGDFGTLSGAVPEEWDGHSFELYDGDGETIALLSADVRCEDMRRAKLAPDVDQDTVAAAWEAGETVA</sequence>
<organism evidence="1 2">
    <name type="scientific">Kitasatospora viridis</name>
    <dbReference type="NCBI Taxonomy" id="281105"/>
    <lineage>
        <taxon>Bacteria</taxon>
        <taxon>Bacillati</taxon>
        <taxon>Actinomycetota</taxon>
        <taxon>Actinomycetes</taxon>
        <taxon>Kitasatosporales</taxon>
        <taxon>Streptomycetaceae</taxon>
        <taxon>Kitasatospora</taxon>
    </lineage>
</organism>
<name>A0A561SA51_9ACTN</name>
<comment type="caution">
    <text evidence="1">The sequence shown here is derived from an EMBL/GenBank/DDBJ whole genome shotgun (WGS) entry which is preliminary data.</text>
</comment>
<dbReference type="EMBL" id="VIWT01000008">
    <property type="protein sequence ID" value="TWF71750.1"/>
    <property type="molecule type" value="Genomic_DNA"/>
</dbReference>
<dbReference type="AlphaFoldDB" id="A0A561SA51"/>
<reference evidence="1 2" key="1">
    <citation type="submission" date="2019-06" db="EMBL/GenBank/DDBJ databases">
        <title>Sequencing the genomes of 1000 actinobacteria strains.</title>
        <authorList>
            <person name="Klenk H.-P."/>
        </authorList>
    </citation>
    <scope>NUCLEOTIDE SEQUENCE [LARGE SCALE GENOMIC DNA]</scope>
    <source>
        <strain evidence="1 2">DSM 44826</strain>
    </source>
</reference>
<evidence type="ECO:0000313" key="2">
    <source>
        <dbReference type="Proteomes" id="UP000317940"/>
    </source>
</evidence>